<dbReference type="InterPro" id="IPR016461">
    <property type="entry name" value="COMT-like"/>
</dbReference>
<dbReference type="Proteomes" id="UP000078237">
    <property type="component" value="Unassembled WGS sequence"/>
</dbReference>
<dbReference type="PANTHER" id="PTHR43712">
    <property type="entry name" value="PUTATIVE (AFU_ORTHOLOGUE AFUA_4G14580)-RELATED"/>
    <property type="match status" value="1"/>
</dbReference>
<proteinExistence type="predicted"/>
<feature type="domain" description="O-methyltransferase C-terminal" evidence="4">
    <location>
        <begin position="4"/>
        <end position="109"/>
    </location>
</feature>
<dbReference type="GO" id="GO:0008171">
    <property type="term" value="F:O-methyltransferase activity"/>
    <property type="evidence" value="ECO:0007669"/>
    <property type="project" value="InterPro"/>
</dbReference>
<dbReference type="Pfam" id="PF00891">
    <property type="entry name" value="Methyltransf_2"/>
    <property type="match status" value="1"/>
</dbReference>
<dbReference type="SUPFAM" id="SSF53335">
    <property type="entry name" value="S-adenosyl-L-methionine-dependent methyltransferases"/>
    <property type="match status" value="1"/>
</dbReference>
<evidence type="ECO:0000313" key="6">
    <source>
        <dbReference type="Proteomes" id="UP000078237"/>
    </source>
</evidence>
<keyword evidence="3" id="KW-0949">S-adenosyl-L-methionine</keyword>
<keyword evidence="1" id="KW-0489">Methyltransferase</keyword>
<name>A0A175VR83_9PEZI</name>
<evidence type="ECO:0000256" key="2">
    <source>
        <dbReference type="ARBA" id="ARBA00022679"/>
    </source>
</evidence>
<evidence type="ECO:0000259" key="4">
    <source>
        <dbReference type="Pfam" id="PF00891"/>
    </source>
</evidence>
<organism evidence="5 6">
    <name type="scientific">Madurella mycetomatis</name>
    <dbReference type="NCBI Taxonomy" id="100816"/>
    <lineage>
        <taxon>Eukaryota</taxon>
        <taxon>Fungi</taxon>
        <taxon>Dikarya</taxon>
        <taxon>Ascomycota</taxon>
        <taxon>Pezizomycotina</taxon>
        <taxon>Sordariomycetes</taxon>
        <taxon>Sordariomycetidae</taxon>
        <taxon>Sordariales</taxon>
        <taxon>Sordariales incertae sedis</taxon>
        <taxon>Madurella</taxon>
    </lineage>
</organism>
<dbReference type="InterPro" id="IPR029063">
    <property type="entry name" value="SAM-dependent_MTases_sf"/>
</dbReference>
<gene>
    <name evidence="5" type="ORF">MMYC01_209181</name>
</gene>
<dbReference type="Gene3D" id="3.40.50.150">
    <property type="entry name" value="Vaccinia Virus protein VP39"/>
    <property type="match status" value="1"/>
</dbReference>
<dbReference type="PROSITE" id="PS51683">
    <property type="entry name" value="SAM_OMT_II"/>
    <property type="match status" value="1"/>
</dbReference>
<sequence>MSDDLKPRILFQAQDILQPNAYHGADVYLLRSIPHDWSDKCAILILKNLAPALKDGARVLIADFISPEFGTLGPMWLERLSSIRSMQMMTVVNAPERAGKDWINVIKRADSRYSVEAVVTPPGTAMSVIEIVFSAGGKKAQNSALGTCLNHK</sequence>
<keyword evidence="6" id="KW-1185">Reference proteome</keyword>
<dbReference type="PANTHER" id="PTHR43712:SF5">
    <property type="entry name" value="O-METHYLTRANSFERASE ASQN-RELATED"/>
    <property type="match status" value="1"/>
</dbReference>
<comment type="caution">
    <text evidence="5">The sequence shown here is derived from an EMBL/GenBank/DDBJ whole genome shotgun (WGS) entry which is preliminary data.</text>
</comment>
<protein>
    <submittedName>
        <fullName evidence="5">6-hydroxytryprostatin B O-methyltransferase</fullName>
    </submittedName>
</protein>
<dbReference type="InterPro" id="IPR001077">
    <property type="entry name" value="COMT_C"/>
</dbReference>
<dbReference type="EMBL" id="LCTW02000418">
    <property type="protein sequence ID" value="KXX73822.1"/>
    <property type="molecule type" value="Genomic_DNA"/>
</dbReference>
<dbReference type="OrthoDB" id="1606438at2759"/>
<evidence type="ECO:0000256" key="1">
    <source>
        <dbReference type="ARBA" id="ARBA00022603"/>
    </source>
</evidence>
<dbReference type="GO" id="GO:0032259">
    <property type="term" value="P:methylation"/>
    <property type="evidence" value="ECO:0007669"/>
    <property type="project" value="UniProtKB-KW"/>
</dbReference>
<reference evidence="5 6" key="1">
    <citation type="journal article" date="2016" name="Genome Announc.">
        <title>Genome Sequence of Madurella mycetomatis mm55, Isolated from a Human Mycetoma Case in Sudan.</title>
        <authorList>
            <person name="Smit S."/>
            <person name="Derks M.F."/>
            <person name="Bervoets S."/>
            <person name="Fahal A."/>
            <person name="van Leeuwen W."/>
            <person name="van Belkum A."/>
            <person name="van de Sande W.W."/>
        </authorList>
    </citation>
    <scope>NUCLEOTIDE SEQUENCE [LARGE SCALE GENOMIC DNA]</scope>
    <source>
        <strain evidence="6">mm55</strain>
    </source>
</reference>
<evidence type="ECO:0000256" key="3">
    <source>
        <dbReference type="ARBA" id="ARBA00022691"/>
    </source>
</evidence>
<accession>A0A175VR83</accession>
<dbReference type="AlphaFoldDB" id="A0A175VR83"/>
<dbReference type="VEuPathDB" id="FungiDB:MMYC01_209181"/>
<evidence type="ECO:0000313" key="5">
    <source>
        <dbReference type="EMBL" id="KXX73822.1"/>
    </source>
</evidence>
<keyword evidence="2" id="KW-0808">Transferase</keyword>